<dbReference type="InterPro" id="IPR003959">
    <property type="entry name" value="ATPase_AAA_core"/>
</dbReference>
<name>A0ABN3EHS9_9ACTN</name>
<dbReference type="Pfam" id="PF13304">
    <property type="entry name" value="AAA_21"/>
    <property type="match status" value="1"/>
</dbReference>
<sequence>MYVARIGIENIGGFQGERSLDLELTRPDGSHAGWTVFAGPGGSGKTALLHAVAHALGHGPDDPSWLGEGEVRITGAGADELRWRLSRTEGGCTEHRSGPAAGAGAVATRLHGSAGLAAGLHWLAGQRGDSLLALLGDGLLPDGHRIARIDPDGLWVTRGGSTRPAAALGEGVRSVLALVLDLLRSAQAADPDEELVIDGESPTAPAPGLALIDEAEAHLHPARQQWLGEWLVAHFPEVQFLVTTHSPYICQAADPGGLVRLPGPTEQAPPYVLDEDLHQRIAYGSGDDVALTELFALPSAHSPQAEEERQLLIALERKLYTGKASKTDIAEYHALGARLGSPLTARVDETRSRRGGNR</sequence>
<proteinExistence type="predicted"/>
<evidence type="ECO:0000259" key="1">
    <source>
        <dbReference type="Pfam" id="PF13304"/>
    </source>
</evidence>
<dbReference type="EMBL" id="BAAATR010000024">
    <property type="protein sequence ID" value="GAA2259293.1"/>
    <property type="molecule type" value="Genomic_DNA"/>
</dbReference>
<evidence type="ECO:0000313" key="3">
    <source>
        <dbReference type="Proteomes" id="UP001500305"/>
    </source>
</evidence>
<dbReference type="Proteomes" id="UP001500305">
    <property type="component" value="Unassembled WGS sequence"/>
</dbReference>
<dbReference type="PANTHER" id="PTHR43581:SF2">
    <property type="entry name" value="EXCINUCLEASE ATPASE SUBUNIT"/>
    <property type="match status" value="1"/>
</dbReference>
<dbReference type="SUPFAM" id="SSF52540">
    <property type="entry name" value="P-loop containing nucleoside triphosphate hydrolases"/>
    <property type="match status" value="1"/>
</dbReference>
<dbReference type="Gene3D" id="3.40.50.300">
    <property type="entry name" value="P-loop containing nucleotide triphosphate hydrolases"/>
    <property type="match status" value="2"/>
</dbReference>
<dbReference type="RefSeq" id="WP_344638679.1">
    <property type="nucleotide sequence ID" value="NZ_BAAATR010000024.1"/>
</dbReference>
<dbReference type="PANTHER" id="PTHR43581">
    <property type="entry name" value="ATP/GTP PHOSPHATASE"/>
    <property type="match status" value="1"/>
</dbReference>
<reference evidence="2 3" key="1">
    <citation type="journal article" date="2019" name="Int. J. Syst. Evol. Microbiol.">
        <title>The Global Catalogue of Microorganisms (GCM) 10K type strain sequencing project: providing services to taxonomists for standard genome sequencing and annotation.</title>
        <authorList>
            <consortium name="The Broad Institute Genomics Platform"/>
            <consortium name="The Broad Institute Genome Sequencing Center for Infectious Disease"/>
            <person name="Wu L."/>
            <person name="Ma J."/>
        </authorList>
    </citation>
    <scope>NUCLEOTIDE SEQUENCE [LARGE SCALE GENOMIC DNA]</scope>
    <source>
        <strain evidence="2 3">JCM 7356</strain>
    </source>
</reference>
<feature type="domain" description="ATPase AAA-type core" evidence="1">
    <location>
        <begin position="159"/>
        <end position="249"/>
    </location>
</feature>
<dbReference type="InterPro" id="IPR051396">
    <property type="entry name" value="Bact_Antivir_Def_Nuclease"/>
</dbReference>
<accession>A0ABN3EHS9</accession>
<evidence type="ECO:0000313" key="2">
    <source>
        <dbReference type="EMBL" id="GAA2259293.1"/>
    </source>
</evidence>
<gene>
    <name evidence="2" type="ORF">GCM10010430_49190</name>
</gene>
<organism evidence="2 3">
    <name type="scientific">Kitasatospora cystarginea</name>
    <dbReference type="NCBI Taxonomy" id="58350"/>
    <lineage>
        <taxon>Bacteria</taxon>
        <taxon>Bacillati</taxon>
        <taxon>Actinomycetota</taxon>
        <taxon>Actinomycetes</taxon>
        <taxon>Kitasatosporales</taxon>
        <taxon>Streptomycetaceae</taxon>
        <taxon>Kitasatospora</taxon>
    </lineage>
</organism>
<dbReference type="InterPro" id="IPR027417">
    <property type="entry name" value="P-loop_NTPase"/>
</dbReference>
<protein>
    <recommendedName>
        <fullName evidence="1">ATPase AAA-type core domain-containing protein</fullName>
    </recommendedName>
</protein>
<comment type="caution">
    <text evidence="2">The sequence shown here is derived from an EMBL/GenBank/DDBJ whole genome shotgun (WGS) entry which is preliminary data.</text>
</comment>
<keyword evidence="3" id="KW-1185">Reference proteome</keyword>